<dbReference type="Pfam" id="PF06568">
    <property type="entry name" value="YjiS-like"/>
    <property type="match status" value="1"/>
</dbReference>
<name>A0A6B2NY47_9RHOB</name>
<dbReference type="AlphaFoldDB" id="A0A6B2NY47"/>
<dbReference type="EMBL" id="JAAGOX010000043">
    <property type="protein sequence ID" value="NDW46825.1"/>
    <property type="molecule type" value="Genomic_DNA"/>
</dbReference>
<evidence type="ECO:0000313" key="2">
    <source>
        <dbReference type="EMBL" id="NDW46825.1"/>
    </source>
</evidence>
<dbReference type="InterPro" id="IPR009506">
    <property type="entry name" value="YjiS-like"/>
</dbReference>
<comment type="caution">
    <text evidence="2">The sequence shown here is derived from an EMBL/GenBank/DDBJ whole genome shotgun (WGS) entry which is preliminary data.</text>
</comment>
<accession>A0A6B2NY47</accession>
<evidence type="ECO:0000259" key="1">
    <source>
        <dbReference type="Pfam" id="PF06568"/>
    </source>
</evidence>
<organism evidence="2">
    <name type="scientific">Ruegeria sp. PrR005</name>
    <dbReference type="NCBI Taxonomy" id="2706882"/>
    <lineage>
        <taxon>Bacteria</taxon>
        <taxon>Pseudomonadati</taxon>
        <taxon>Pseudomonadota</taxon>
        <taxon>Alphaproteobacteria</taxon>
        <taxon>Rhodobacterales</taxon>
        <taxon>Roseobacteraceae</taxon>
        <taxon>Ruegeria</taxon>
    </lineage>
</organism>
<feature type="domain" description="YjiS-like" evidence="1">
    <location>
        <begin position="26"/>
        <end position="60"/>
    </location>
</feature>
<gene>
    <name evidence="2" type="ORF">G0P99_17890</name>
</gene>
<proteinExistence type="predicted"/>
<reference evidence="2" key="1">
    <citation type="submission" date="2020-02" db="EMBL/GenBank/DDBJ databases">
        <title>Delineation of the pyrene-degrading pathway in Roseobacter clade bacteria by genomic analysis.</title>
        <authorList>
            <person name="Zhou H."/>
            <person name="Wang H."/>
        </authorList>
    </citation>
    <scope>NUCLEOTIDE SEQUENCE</scope>
    <source>
        <strain evidence="2">PrR005</strain>
    </source>
</reference>
<sequence>MAMASEHTAVKVEQGFGISAMIEAAMARFARYRVYRETVNELSKLSGRELADLGLHRSMIKRVALQAAQEYTAR</sequence>
<protein>
    <submittedName>
        <fullName evidence="2">DUF1127 domain-containing protein</fullName>
    </submittedName>
</protein>
<dbReference type="RefSeq" id="WP_164131848.1">
    <property type="nucleotide sequence ID" value="NZ_JAAGOX010000043.1"/>
</dbReference>